<dbReference type="EC" id="1.8.1.8" evidence="18"/>
<keyword evidence="7" id="KW-0732">Signal</keyword>
<evidence type="ECO:0000256" key="10">
    <source>
        <dbReference type="ARBA" id="ARBA00022989"/>
    </source>
</evidence>
<accession>A0A953T190</accession>
<evidence type="ECO:0000256" key="2">
    <source>
        <dbReference type="ARBA" id="ARBA00007241"/>
    </source>
</evidence>
<keyword evidence="15 18" id="KW-0676">Redox-active center</keyword>
<feature type="transmembrane region" description="Helical" evidence="18">
    <location>
        <begin position="204"/>
        <end position="231"/>
    </location>
</feature>
<evidence type="ECO:0000256" key="14">
    <source>
        <dbReference type="ARBA" id="ARBA00023157"/>
    </source>
</evidence>
<comment type="caution">
    <text evidence="20">The sequence shown here is derived from an EMBL/GenBank/DDBJ whole genome shotgun (WGS) entry which is preliminary data.</text>
</comment>
<evidence type="ECO:0000256" key="5">
    <source>
        <dbReference type="ARBA" id="ARBA00022519"/>
    </source>
</evidence>
<keyword evidence="14 18" id="KW-1015">Disulfide bond</keyword>
<dbReference type="Gene3D" id="3.40.30.10">
    <property type="entry name" value="Glutaredoxin"/>
    <property type="match status" value="1"/>
</dbReference>
<dbReference type="InterPro" id="IPR036249">
    <property type="entry name" value="Thioredoxin-like_sf"/>
</dbReference>
<dbReference type="PANTHER" id="PTHR32234:SF0">
    <property type="entry name" value="THIOL:DISULFIDE INTERCHANGE PROTEIN DSBD"/>
    <property type="match status" value="1"/>
</dbReference>
<feature type="transmembrane region" description="Helical" evidence="18">
    <location>
        <begin position="400"/>
        <end position="417"/>
    </location>
</feature>
<keyword evidence="8 18" id="KW-0201">Cytochrome c-type biogenesis</keyword>
<keyword evidence="10 18" id="KW-1133">Transmembrane helix</keyword>
<dbReference type="GO" id="GO:0009055">
    <property type="term" value="F:electron transfer activity"/>
    <property type="evidence" value="ECO:0007669"/>
    <property type="project" value="UniProtKB-UniRule"/>
</dbReference>
<evidence type="ECO:0000256" key="17">
    <source>
        <dbReference type="ARBA" id="ARBA00047804"/>
    </source>
</evidence>
<evidence type="ECO:0000256" key="1">
    <source>
        <dbReference type="ARBA" id="ARBA00004429"/>
    </source>
</evidence>
<dbReference type="CDD" id="cd02953">
    <property type="entry name" value="DsbDgamma"/>
    <property type="match status" value="1"/>
</dbReference>
<evidence type="ECO:0000313" key="20">
    <source>
        <dbReference type="EMBL" id="MBZ1350013.1"/>
    </source>
</evidence>
<feature type="transmembrane region" description="Helical" evidence="18">
    <location>
        <begin position="423"/>
        <end position="440"/>
    </location>
</feature>
<dbReference type="PANTHER" id="PTHR32234">
    <property type="entry name" value="THIOL:DISULFIDE INTERCHANGE PROTEIN DSBD"/>
    <property type="match status" value="1"/>
</dbReference>
<dbReference type="Gene3D" id="2.60.40.1250">
    <property type="entry name" value="Thiol:disulfide interchange protein DsbD, N-terminal domain"/>
    <property type="match status" value="1"/>
</dbReference>
<dbReference type="NCBIfam" id="NF001419">
    <property type="entry name" value="PRK00293.1"/>
    <property type="match status" value="1"/>
</dbReference>
<dbReference type="PROSITE" id="PS51352">
    <property type="entry name" value="THIOREDOXIN_2"/>
    <property type="match status" value="1"/>
</dbReference>
<keyword evidence="4 18" id="KW-1003">Cell membrane</keyword>
<dbReference type="InterPro" id="IPR017937">
    <property type="entry name" value="Thioredoxin_CS"/>
</dbReference>
<dbReference type="Pfam" id="PF11412">
    <property type="entry name" value="DsbD_N"/>
    <property type="match status" value="1"/>
</dbReference>
<dbReference type="AlphaFoldDB" id="A0A953T190"/>
<keyword evidence="13 18" id="KW-0472">Membrane</keyword>
<feature type="transmembrane region" description="Helical" evidence="18">
    <location>
        <begin position="279"/>
        <end position="302"/>
    </location>
</feature>
<evidence type="ECO:0000256" key="15">
    <source>
        <dbReference type="ARBA" id="ARBA00023284"/>
    </source>
</evidence>
<keyword evidence="3 18" id="KW-0813">Transport</keyword>
<dbReference type="EMBL" id="JAHXRI010000006">
    <property type="protein sequence ID" value="MBZ1350013.1"/>
    <property type="molecule type" value="Genomic_DNA"/>
</dbReference>
<reference evidence="20" key="1">
    <citation type="submission" date="2021-07" db="EMBL/GenBank/DDBJ databases">
        <title>New genus and species of the family Alcaligenaceae.</title>
        <authorList>
            <person name="Hahn M.W."/>
        </authorList>
    </citation>
    <scope>NUCLEOTIDE SEQUENCE</scope>
    <source>
        <strain evidence="20">LF4-65</strain>
    </source>
</reference>
<keyword evidence="21" id="KW-1185">Reference proteome</keyword>
<feature type="domain" description="Thioredoxin" evidence="19">
    <location>
        <begin position="507"/>
        <end position="648"/>
    </location>
</feature>
<dbReference type="PROSITE" id="PS00194">
    <property type="entry name" value="THIOREDOXIN_1"/>
    <property type="match status" value="1"/>
</dbReference>
<dbReference type="GO" id="GO:0017004">
    <property type="term" value="P:cytochrome complex assembly"/>
    <property type="evidence" value="ECO:0007669"/>
    <property type="project" value="UniProtKB-UniRule"/>
</dbReference>
<evidence type="ECO:0000256" key="16">
    <source>
        <dbReference type="ARBA" id="ARBA00047388"/>
    </source>
</evidence>
<dbReference type="SUPFAM" id="SSF52833">
    <property type="entry name" value="Thioredoxin-like"/>
    <property type="match status" value="1"/>
</dbReference>
<evidence type="ECO:0000256" key="18">
    <source>
        <dbReference type="HAMAP-Rule" id="MF_00399"/>
    </source>
</evidence>
<evidence type="ECO:0000313" key="21">
    <source>
        <dbReference type="Proteomes" id="UP000739565"/>
    </source>
</evidence>
<dbReference type="InterPro" id="IPR022910">
    <property type="entry name" value="Thiol_diS_interchange_DbsD"/>
</dbReference>
<evidence type="ECO:0000256" key="12">
    <source>
        <dbReference type="ARBA" id="ARBA00023027"/>
    </source>
</evidence>
<comment type="function">
    <text evidence="18">Required to facilitate the formation of correct disulfide bonds in some periplasmic proteins and for the assembly of the periplasmic c-type cytochromes. Acts by transferring electrons from cytoplasmic thioredoxin to the periplasm. This transfer involves a cascade of disulfide bond formation and reduction steps.</text>
</comment>
<feature type="disulfide bond" description="Redox-active" evidence="18">
    <location>
        <begin position="134"/>
        <end position="140"/>
    </location>
</feature>
<name>A0A953T190_9BURK</name>
<evidence type="ECO:0000256" key="4">
    <source>
        <dbReference type="ARBA" id="ARBA00022475"/>
    </source>
</evidence>
<dbReference type="Proteomes" id="UP000739565">
    <property type="component" value="Unassembled WGS sequence"/>
</dbReference>
<evidence type="ECO:0000256" key="6">
    <source>
        <dbReference type="ARBA" id="ARBA00022692"/>
    </source>
</evidence>
<evidence type="ECO:0000256" key="3">
    <source>
        <dbReference type="ARBA" id="ARBA00022448"/>
    </source>
</evidence>
<proteinExistence type="inferred from homology"/>
<feature type="transmembrane region" description="Helical" evidence="18">
    <location>
        <begin position="323"/>
        <end position="352"/>
    </location>
</feature>
<dbReference type="InterPro" id="IPR028250">
    <property type="entry name" value="DsbDN"/>
</dbReference>
<dbReference type="HAMAP" id="MF_00399">
    <property type="entry name" value="DbsD"/>
    <property type="match status" value="1"/>
</dbReference>
<comment type="catalytic activity">
    <reaction evidence="16 18">
        <text>[protein]-dithiol + NAD(+) = [protein]-disulfide + NADH + H(+)</text>
        <dbReference type="Rhea" id="RHEA:18749"/>
        <dbReference type="Rhea" id="RHEA-COMP:10593"/>
        <dbReference type="Rhea" id="RHEA-COMP:10594"/>
        <dbReference type="ChEBI" id="CHEBI:15378"/>
        <dbReference type="ChEBI" id="CHEBI:29950"/>
        <dbReference type="ChEBI" id="CHEBI:50058"/>
        <dbReference type="ChEBI" id="CHEBI:57540"/>
        <dbReference type="ChEBI" id="CHEBI:57945"/>
        <dbReference type="EC" id="1.8.1.8"/>
    </reaction>
</comment>
<comment type="similarity">
    <text evidence="2 18">Belongs to the thioredoxin family. DsbD subfamily.</text>
</comment>
<dbReference type="GO" id="GO:0045454">
    <property type="term" value="P:cell redox homeostasis"/>
    <property type="evidence" value="ECO:0007669"/>
    <property type="project" value="TreeGrafter"/>
</dbReference>
<feature type="transmembrane region" description="Helical" evidence="18">
    <location>
        <begin position="452"/>
        <end position="473"/>
    </location>
</feature>
<keyword evidence="11 18" id="KW-0560">Oxidoreductase</keyword>
<dbReference type="GO" id="GO:0005886">
    <property type="term" value="C:plasma membrane"/>
    <property type="evidence" value="ECO:0007669"/>
    <property type="project" value="UniProtKB-SubCell"/>
</dbReference>
<dbReference type="Pfam" id="PF13899">
    <property type="entry name" value="Thioredoxin_7"/>
    <property type="match status" value="1"/>
</dbReference>
<evidence type="ECO:0000256" key="11">
    <source>
        <dbReference type="ARBA" id="ARBA00023002"/>
    </source>
</evidence>
<feature type="transmembrane region" description="Helical" evidence="18">
    <location>
        <begin position="243"/>
        <end position="267"/>
    </location>
</feature>
<evidence type="ECO:0000259" key="19">
    <source>
        <dbReference type="PROSITE" id="PS51352"/>
    </source>
</evidence>
<comment type="subcellular location">
    <subcellularLocation>
        <location evidence="1 18">Cell inner membrane</location>
        <topology evidence="1 18">Multi-pass membrane protein</topology>
    </subcellularLocation>
</comment>
<sequence>MALTRHTLQKFGFAFLLLGLLVLSIARTAAQDFLDPEKAFVLQAQMSLPEKISLRFKIAPGYYMYRERFSFELDTAHVKLGEPKMPTGRVKFDQTFNKEMELYFTDAVIELPISAWPSNIAPESFKLTVNGQGCAEAGLCYPPQDFVLQLTPQPSAAGYLLAAQTSGSLFERIKQGQLSDLLFGSDDVGLAQLLSSTGLLEITLLFFALGLLLALTPCVLPMVPILSVLLVGEEKHVSRLRGFSLAMAYVAGMSVVYTALGVAAGLSGAGLAAWLQTPWVLGLFAVLLGALALAMFDVYTFQMPASLQTKLMAKNSHILGGRVSAAALMGALSALIVGPCVAAPLAGALLYISQTGDVVLGGSALFAMAWGMGVPLLLMGLSAGKLMPRAGHWMDGVKKFFGILLFATAWWMVTPLLPTWAQILGWAVLVLFAAVLLRTFEPLPQEARFGAVLRKTFGLLLALLCLVWVVGVASGGRSLLQPLGHLAFMQGANSQGTAERGATSAAAQLAAPAQGSSLKQQLLGKQPAAAHPTFQRIRTVAELDAVLAKSTRPVMLDFYADWCVSCKEMEAFTFVDPRVVQRMGQLLLLQVDVTANNADDRALMKRYRLFGPPGIIFFSSGGSERRDIRVVGFQDANRFTATLDRALK</sequence>
<feature type="disulfide bond" description="Redox-active" evidence="18">
    <location>
        <begin position="218"/>
        <end position="340"/>
    </location>
</feature>
<dbReference type="SUPFAM" id="SSF74863">
    <property type="entry name" value="Thiol:disulfide interchange protein DsbD, N-terminal domain (DsbD-alpha)"/>
    <property type="match status" value="1"/>
</dbReference>
<evidence type="ECO:0000256" key="8">
    <source>
        <dbReference type="ARBA" id="ARBA00022748"/>
    </source>
</evidence>
<dbReference type="Pfam" id="PF02683">
    <property type="entry name" value="DsbD_TM"/>
    <property type="match status" value="1"/>
</dbReference>
<organism evidence="20 21">
    <name type="scientific">Zwartia hollandica</name>
    <dbReference type="NCBI Taxonomy" id="324606"/>
    <lineage>
        <taxon>Bacteria</taxon>
        <taxon>Pseudomonadati</taxon>
        <taxon>Pseudomonadota</taxon>
        <taxon>Betaproteobacteria</taxon>
        <taxon>Burkholderiales</taxon>
        <taxon>Alcaligenaceae</taxon>
        <taxon>Zwartia</taxon>
    </lineage>
</organism>
<dbReference type="InterPro" id="IPR035671">
    <property type="entry name" value="DsbD_gamma"/>
</dbReference>
<keyword evidence="6 18" id="KW-0812">Transmembrane</keyword>
<feature type="transmembrane region" description="Helical" evidence="18">
    <location>
        <begin position="358"/>
        <end position="379"/>
    </location>
</feature>
<gene>
    <name evidence="18 20" type="primary">dsbD</name>
    <name evidence="20" type="ORF">KZZ10_05100</name>
</gene>
<dbReference type="GO" id="GO:0047134">
    <property type="term" value="F:protein-disulfide reductase [NAD(P)H] activity"/>
    <property type="evidence" value="ECO:0007669"/>
    <property type="project" value="UniProtKB-UniRule"/>
</dbReference>
<dbReference type="InterPro" id="IPR003834">
    <property type="entry name" value="Cyt_c_assmbl_TM_dom"/>
</dbReference>
<keyword evidence="9 18" id="KW-0249">Electron transport</keyword>
<evidence type="ECO:0000256" key="7">
    <source>
        <dbReference type="ARBA" id="ARBA00022729"/>
    </source>
</evidence>
<evidence type="ECO:0000256" key="13">
    <source>
        <dbReference type="ARBA" id="ARBA00023136"/>
    </source>
</evidence>
<dbReference type="InterPro" id="IPR036929">
    <property type="entry name" value="DsbDN_sf"/>
</dbReference>
<dbReference type="RefSeq" id="WP_259660413.1">
    <property type="nucleotide sequence ID" value="NZ_JAHXRI010000006.1"/>
</dbReference>
<keyword evidence="5 18" id="KW-0997">Cell inner membrane</keyword>
<protein>
    <recommendedName>
        <fullName evidence="18">Thiol:disulfide interchange protein DsbD</fullName>
        <ecNumber evidence="18">1.8.1.8</ecNumber>
    </recommendedName>
    <alternativeName>
        <fullName evidence="18">Protein-disulfide reductase</fullName>
        <shortName evidence="18">Disulfide reductase</shortName>
    </alternativeName>
</protein>
<comment type="catalytic activity">
    <reaction evidence="17 18">
        <text>[protein]-dithiol + NADP(+) = [protein]-disulfide + NADPH + H(+)</text>
        <dbReference type="Rhea" id="RHEA:18753"/>
        <dbReference type="Rhea" id="RHEA-COMP:10593"/>
        <dbReference type="Rhea" id="RHEA-COMP:10594"/>
        <dbReference type="ChEBI" id="CHEBI:15378"/>
        <dbReference type="ChEBI" id="CHEBI:29950"/>
        <dbReference type="ChEBI" id="CHEBI:50058"/>
        <dbReference type="ChEBI" id="CHEBI:57783"/>
        <dbReference type="ChEBI" id="CHEBI:58349"/>
        <dbReference type="EC" id="1.8.1.8"/>
    </reaction>
</comment>
<evidence type="ECO:0000256" key="9">
    <source>
        <dbReference type="ARBA" id="ARBA00022982"/>
    </source>
</evidence>
<feature type="disulfide bond" description="Redox-active" evidence="18">
    <location>
        <begin position="563"/>
        <end position="566"/>
    </location>
</feature>
<keyword evidence="12 18" id="KW-0520">NAD</keyword>
<dbReference type="InterPro" id="IPR013766">
    <property type="entry name" value="Thioredoxin_domain"/>
</dbReference>